<dbReference type="HOGENOM" id="CLU_142376_0_0_1"/>
<gene>
    <name evidence="1" type="ORF">CERSUDRAFT_26886</name>
</gene>
<evidence type="ECO:0000313" key="1">
    <source>
        <dbReference type="EMBL" id="EMD30843.1"/>
    </source>
</evidence>
<dbReference type="AlphaFoldDB" id="M2Q1Z7"/>
<keyword evidence="2" id="KW-1185">Reference proteome</keyword>
<feature type="non-terminal residue" evidence="1">
    <location>
        <position position="109"/>
    </location>
</feature>
<name>M2Q1Z7_CERS8</name>
<dbReference type="Proteomes" id="UP000016930">
    <property type="component" value="Unassembled WGS sequence"/>
</dbReference>
<sequence length="109" mass="12782">MMPFPEVLLPYINMQLRQHAWNWVDITRLSEMTEDLPYGFIAFYGKASKDGHAFPLNQNIQSIQQNKFNKASAWRGDIIVAKYTDAKFSNMQHISMADWPVLKNFFQTH</sequence>
<dbReference type="EMBL" id="KB445832">
    <property type="protein sequence ID" value="EMD30843.1"/>
    <property type="molecule type" value="Genomic_DNA"/>
</dbReference>
<protein>
    <submittedName>
        <fullName evidence="1">Uncharacterized protein</fullName>
    </submittedName>
</protein>
<accession>M2Q1Z7</accession>
<reference evidence="1 2" key="1">
    <citation type="journal article" date="2012" name="Proc. Natl. Acad. Sci. U.S.A.">
        <title>Comparative genomics of Ceriporiopsis subvermispora and Phanerochaete chrysosporium provide insight into selective ligninolysis.</title>
        <authorList>
            <person name="Fernandez-Fueyo E."/>
            <person name="Ruiz-Duenas F.J."/>
            <person name="Ferreira P."/>
            <person name="Floudas D."/>
            <person name="Hibbett D.S."/>
            <person name="Canessa P."/>
            <person name="Larrondo L.F."/>
            <person name="James T.Y."/>
            <person name="Seelenfreund D."/>
            <person name="Lobos S."/>
            <person name="Polanco R."/>
            <person name="Tello M."/>
            <person name="Honda Y."/>
            <person name="Watanabe T."/>
            <person name="Watanabe T."/>
            <person name="Ryu J.S."/>
            <person name="Kubicek C.P."/>
            <person name="Schmoll M."/>
            <person name="Gaskell J."/>
            <person name="Hammel K.E."/>
            <person name="St John F.J."/>
            <person name="Vanden Wymelenberg A."/>
            <person name="Sabat G."/>
            <person name="Splinter BonDurant S."/>
            <person name="Syed K."/>
            <person name="Yadav J.S."/>
            <person name="Doddapaneni H."/>
            <person name="Subramanian V."/>
            <person name="Lavin J.L."/>
            <person name="Oguiza J.A."/>
            <person name="Perez G."/>
            <person name="Pisabarro A.G."/>
            <person name="Ramirez L."/>
            <person name="Santoyo F."/>
            <person name="Master E."/>
            <person name="Coutinho P.M."/>
            <person name="Henrissat B."/>
            <person name="Lombard V."/>
            <person name="Magnuson J.K."/>
            <person name="Kuees U."/>
            <person name="Hori C."/>
            <person name="Igarashi K."/>
            <person name="Samejima M."/>
            <person name="Held B.W."/>
            <person name="Barry K.W."/>
            <person name="LaButti K.M."/>
            <person name="Lapidus A."/>
            <person name="Lindquist E.A."/>
            <person name="Lucas S.M."/>
            <person name="Riley R."/>
            <person name="Salamov A.A."/>
            <person name="Hoffmeister D."/>
            <person name="Schwenk D."/>
            <person name="Hadar Y."/>
            <person name="Yarden O."/>
            <person name="de Vries R.P."/>
            <person name="Wiebenga A."/>
            <person name="Stenlid J."/>
            <person name="Eastwood D."/>
            <person name="Grigoriev I.V."/>
            <person name="Berka R.M."/>
            <person name="Blanchette R.A."/>
            <person name="Kersten P."/>
            <person name="Martinez A.T."/>
            <person name="Vicuna R."/>
            <person name="Cullen D."/>
        </authorList>
    </citation>
    <scope>NUCLEOTIDE SEQUENCE [LARGE SCALE GENOMIC DNA]</scope>
    <source>
        <strain evidence="1 2">B</strain>
    </source>
</reference>
<organism evidence="1 2">
    <name type="scientific">Ceriporiopsis subvermispora (strain B)</name>
    <name type="common">White-rot fungus</name>
    <name type="synonym">Gelatoporia subvermispora</name>
    <dbReference type="NCBI Taxonomy" id="914234"/>
    <lineage>
        <taxon>Eukaryota</taxon>
        <taxon>Fungi</taxon>
        <taxon>Dikarya</taxon>
        <taxon>Basidiomycota</taxon>
        <taxon>Agaricomycotina</taxon>
        <taxon>Agaricomycetes</taxon>
        <taxon>Polyporales</taxon>
        <taxon>Gelatoporiaceae</taxon>
        <taxon>Gelatoporia</taxon>
    </lineage>
</organism>
<evidence type="ECO:0000313" key="2">
    <source>
        <dbReference type="Proteomes" id="UP000016930"/>
    </source>
</evidence>
<dbReference type="OrthoDB" id="3147730at2759"/>
<proteinExistence type="predicted"/>